<organism evidence="1 2">
    <name type="scientific">Sphaerotilus uruguayifluvii</name>
    <dbReference type="NCBI Taxonomy" id="2735897"/>
    <lineage>
        <taxon>Bacteria</taxon>
        <taxon>Pseudomonadati</taxon>
        <taxon>Pseudomonadota</taxon>
        <taxon>Betaproteobacteria</taxon>
        <taxon>Burkholderiales</taxon>
        <taxon>Sphaerotilaceae</taxon>
        <taxon>Sphaerotilus</taxon>
    </lineage>
</organism>
<sequence>MRDLLDVLDVPTTWPAAPAAAAATAESDGEVARLLHWFFDGAAPPELHPAGLIPCEAGALLRRSGAGYDPGIMKTTGSCSSG</sequence>
<dbReference type="EMBL" id="JABSNM010000001">
    <property type="protein sequence ID" value="NRT54629.1"/>
    <property type="molecule type" value="Genomic_DNA"/>
</dbReference>
<name>A0ABX2FXT9_9BURK</name>
<proteinExistence type="predicted"/>
<dbReference type="Proteomes" id="UP001516061">
    <property type="component" value="Unassembled WGS sequence"/>
</dbReference>
<dbReference type="RefSeq" id="WP_173803566.1">
    <property type="nucleotide sequence ID" value="NZ_JABSNM010000001.1"/>
</dbReference>
<evidence type="ECO:0000313" key="1">
    <source>
        <dbReference type="EMBL" id="NRT54629.1"/>
    </source>
</evidence>
<keyword evidence="2" id="KW-1185">Reference proteome</keyword>
<comment type="caution">
    <text evidence="1">The sequence shown here is derived from an EMBL/GenBank/DDBJ whole genome shotgun (WGS) entry which is preliminary data.</text>
</comment>
<protein>
    <submittedName>
        <fullName evidence="1">Uncharacterized protein</fullName>
    </submittedName>
</protein>
<evidence type="ECO:0000313" key="2">
    <source>
        <dbReference type="Proteomes" id="UP001516061"/>
    </source>
</evidence>
<gene>
    <name evidence="1" type="ORF">HNQ01_000336</name>
</gene>
<reference evidence="1 2" key="1">
    <citation type="submission" date="2020-05" db="EMBL/GenBank/DDBJ databases">
        <title>Genomic Encyclopedia of Type Strains, Phase IV (KMG-V): Genome sequencing to study the core and pangenomes of soil and plant-associated prokaryotes.</title>
        <authorList>
            <person name="Whitman W."/>
        </authorList>
    </citation>
    <scope>NUCLEOTIDE SEQUENCE [LARGE SCALE GENOMIC DNA]</scope>
    <source>
        <strain evidence="1 2">C29</strain>
    </source>
</reference>
<accession>A0ABX2FXT9</accession>